<dbReference type="OrthoDB" id="9803968at2"/>
<dbReference type="AlphaFoldDB" id="A0A1B0ZUJ1"/>
<dbReference type="EMBL" id="CP015124">
    <property type="protein sequence ID" value="ANP37812.1"/>
    <property type="molecule type" value="Genomic_DNA"/>
</dbReference>
<dbReference type="PANTHER" id="PTHR43201">
    <property type="entry name" value="ACYL-COA SYNTHETASE"/>
    <property type="match status" value="1"/>
</dbReference>
<protein>
    <submittedName>
        <fullName evidence="5">Long-chain fatty acid--CoA ligase</fullName>
    </submittedName>
</protein>
<dbReference type="InterPro" id="IPR025110">
    <property type="entry name" value="AMP-bd_C"/>
</dbReference>
<dbReference type="PROSITE" id="PS00455">
    <property type="entry name" value="AMP_BINDING"/>
    <property type="match status" value="1"/>
</dbReference>
<dbReference type="InterPro" id="IPR020845">
    <property type="entry name" value="AMP-binding_CS"/>
</dbReference>
<dbReference type="Gene3D" id="3.30.300.30">
    <property type="match status" value="1"/>
</dbReference>
<evidence type="ECO:0000256" key="1">
    <source>
        <dbReference type="ARBA" id="ARBA00006432"/>
    </source>
</evidence>
<evidence type="ECO:0000259" key="4">
    <source>
        <dbReference type="Pfam" id="PF13193"/>
    </source>
</evidence>
<feature type="domain" description="AMP-dependent synthetase/ligase" evidence="3">
    <location>
        <begin position="9"/>
        <end position="357"/>
    </location>
</feature>
<evidence type="ECO:0000313" key="6">
    <source>
        <dbReference type="Proteomes" id="UP000092565"/>
    </source>
</evidence>
<dbReference type="InterPro" id="IPR045851">
    <property type="entry name" value="AMP-bd_C_sf"/>
</dbReference>
<dbReference type="PATRIC" id="fig|60890.4.peg.2850"/>
<accession>A0A1B0ZUJ1</accession>
<dbReference type="GO" id="GO:0031956">
    <property type="term" value="F:medium-chain fatty acid-CoA ligase activity"/>
    <property type="evidence" value="ECO:0007669"/>
    <property type="project" value="TreeGrafter"/>
</dbReference>
<name>A0A1B0ZUJ1_9RHOB</name>
<feature type="domain" description="AMP-binding enzyme C-terminal" evidence="4">
    <location>
        <begin position="408"/>
        <end position="482"/>
    </location>
</feature>
<gene>
    <name evidence="5" type="ORF">JL2886_02926</name>
</gene>
<dbReference type="Proteomes" id="UP000092565">
    <property type="component" value="Chromosome"/>
</dbReference>
<dbReference type="Pfam" id="PF13193">
    <property type="entry name" value="AMP-binding_C"/>
    <property type="match status" value="1"/>
</dbReference>
<keyword evidence="6" id="KW-1185">Reference proteome</keyword>
<dbReference type="RefSeq" id="WP_065272580.1">
    <property type="nucleotide sequence ID" value="NZ_CP015124.1"/>
</dbReference>
<organism evidence="5 6">
    <name type="scientific">Phaeobacter gallaeciensis</name>
    <dbReference type="NCBI Taxonomy" id="60890"/>
    <lineage>
        <taxon>Bacteria</taxon>
        <taxon>Pseudomonadati</taxon>
        <taxon>Pseudomonadota</taxon>
        <taxon>Alphaproteobacteria</taxon>
        <taxon>Rhodobacterales</taxon>
        <taxon>Roseobacteraceae</taxon>
        <taxon>Phaeobacter</taxon>
    </lineage>
</organism>
<dbReference type="InterPro" id="IPR042099">
    <property type="entry name" value="ANL_N_sf"/>
</dbReference>
<dbReference type="SUPFAM" id="SSF56801">
    <property type="entry name" value="Acetyl-CoA synthetase-like"/>
    <property type="match status" value="1"/>
</dbReference>
<evidence type="ECO:0000256" key="2">
    <source>
        <dbReference type="ARBA" id="ARBA00022598"/>
    </source>
</evidence>
<dbReference type="Gene3D" id="3.40.50.12780">
    <property type="entry name" value="N-terminal domain of ligase-like"/>
    <property type="match status" value="1"/>
</dbReference>
<proteinExistence type="inferred from homology"/>
<keyword evidence="2 5" id="KW-0436">Ligase</keyword>
<comment type="similarity">
    <text evidence="1">Belongs to the ATP-dependent AMP-binding enzyme family.</text>
</comment>
<evidence type="ECO:0000259" key="3">
    <source>
        <dbReference type="Pfam" id="PF00501"/>
    </source>
</evidence>
<dbReference type="InterPro" id="IPR000873">
    <property type="entry name" value="AMP-dep_synth/lig_dom"/>
</dbReference>
<dbReference type="Pfam" id="PF00501">
    <property type="entry name" value="AMP-binding"/>
    <property type="match status" value="1"/>
</dbReference>
<reference evidence="5 6" key="1">
    <citation type="submission" date="2016-04" db="EMBL/GenBank/DDBJ databases">
        <authorList>
            <person name="Evans L.H."/>
            <person name="Alamgir A."/>
            <person name="Owens N."/>
            <person name="Weber N.D."/>
            <person name="Virtaneva K."/>
            <person name="Barbian K."/>
            <person name="Babar A."/>
            <person name="Rosenke K."/>
        </authorList>
    </citation>
    <scope>NUCLEOTIDE SEQUENCE [LARGE SCALE GENOMIC DNA]</scope>
    <source>
        <strain evidence="5 6">JL2886</strain>
    </source>
</reference>
<evidence type="ECO:0000313" key="5">
    <source>
        <dbReference type="EMBL" id="ANP37812.1"/>
    </source>
</evidence>
<sequence>MERWHDLLAAQVAERPEAAAFSDSGGTAWSYAELSTAVEAVADNLRKVGVQPRDRVMVLSENCCAAVAAMLGASRIGAIAVPVNARMSAGEVDRILSHARPAAVLCTSAISPEAAAHAARLEAREISGAFGTLHLACLYASNPDAPEEVAVLLYTTGTTGAPKGVMLTHANLLFGGKSSAELRDMGPGDVIYGVLPMTHVFGLASVMTAAILSGAEVWLEVRFSAAKLYEALRRGVTRLAAVPQMHALVMQYAKEQGLERLGSEVLQYVSSGAAPLDPEWKRKAEGFYGVALQNGYGMTETTAGVCATKNSQLGDPDISTGPPMPGVEVRIDESVPGGGDGLGEVLARGPNIMLGYYRNPEETAKVLDAEGWMHTGDMGRLDARGFLHIEGRSKELIIHGGFNVFPPEVEAALNAHPQVVQSAVVGRRVSSDEEVLAFVQVVPGDAPDPAELMAFVRGQLAGYKCPAQIILVEALPAAPTGKILKHKLLETFADRLQEA</sequence>
<dbReference type="GO" id="GO:0006631">
    <property type="term" value="P:fatty acid metabolic process"/>
    <property type="evidence" value="ECO:0007669"/>
    <property type="project" value="TreeGrafter"/>
</dbReference>
<dbReference type="PANTHER" id="PTHR43201:SF5">
    <property type="entry name" value="MEDIUM-CHAIN ACYL-COA LIGASE ACSF2, MITOCHONDRIAL"/>
    <property type="match status" value="1"/>
</dbReference>